<dbReference type="GO" id="GO:0005783">
    <property type="term" value="C:endoplasmic reticulum"/>
    <property type="evidence" value="ECO:0007669"/>
    <property type="project" value="Ensembl"/>
</dbReference>
<dbReference type="PANTHER" id="PTHR15069">
    <property type="entry name" value="PROTEASOME ASSEMBLY CHAPERONE 1"/>
    <property type="match status" value="1"/>
</dbReference>
<dbReference type="GO" id="GO:0021930">
    <property type="term" value="P:cerebellar granule cell precursor proliferation"/>
    <property type="evidence" value="ECO:0007669"/>
    <property type="project" value="Ensembl"/>
</dbReference>
<evidence type="ECO:0000313" key="7">
    <source>
        <dbReference type="Ensembl" id="ENSAMEP00000029659.1"/>
    </source>
</evidence>
<reference evidence="7" key="2">
    <citation type="submission" date="2025-08" db="UniProtKB">
        <authorList>
            <consortium name="Ensembl"/>
        </authorList>
    </citation>
    <scope>IDENTIFICATION</scope>
</reference>
<name>A0A7N5JS80_AILME</name>
<dbReference type="PANTHER" id="PTHR15069:SF1">
    <property type="entry name" value="PROTEASOME ASSEMBLY CHAPERONE 1"/>
    <property type="match status" value="1"/>
</dbReference>
<dbReference type="GO" id="GO:0101031">
    <property type="term" value="C:protein folding chaperone complex"/>
    <property type="evidence" value="ECO:0007669"/>
    <property type="project" value="Ensembl"/>
</dbReference>
<reference evidence="7 8" key="1">
    <citation type="journal article" date="2010" name="Nature">
        <title>The sequence and de novo assembly of the giant panda genome.</title>
        <authorList>
            <person name="Li R."/>
            <person name="Fan W."/>
            <person name="Tian G."/>
            <person name="Zhu H."/>
            <person name="He L."/>
            <person name="Cai J."/>
            <person name="Huang Q."/>
            <person name="Cai Q."/>
            <person name="Li B."/>
            <person name="Bai Y."/>
            <person name="Zhang Z."/>
            <person name="Zhang Y."/>
            <person name="Wang W."/>
            <person name="Li J."/>
            <person name="Wei F."/>
            <person name="Li H."/>
            <person name="Jian M."/>
            <person name="Li J."/>
            <person name="Zhang Z."/>
            <person name="Nielsen R."/>
            <person name="Li D."/>
            <person name="Gu W."/>
            <person name="Yang Z."/>
            <person name="Xuan Z."/>
            <person name="Ryder O.A."/>
            <person name="Leung F.C."/>
            <person name="Zhou Y."/>
            <person name="Cao J."/>
            <person name="Sun X."/>
            <person name="Fu Y."/>
            <person name="Fang X."/>
            <person name="Guo X."/>
            <person name="Wang B."/>
            <person name="Hou R."/>
            <person name="Shen F."/>
            <person name="Mu B."/>
            <person name="Ni P."/>
            <person name="Lin R."/>
            <person name="Qian W."/>
            <person name="Wang G."/>
            <person name="Yu C."/>
            <person name="Nie W."/>
            <person name="Wang J."/>
            <person name="Wu Z."/>
            <person name="Liang H."/>
            <person name="Min J."/>
            <person name="Wu Q."/>
            <person name="Cheng S."/>
            <person name="Ruan J."/>
            <person name="Wang M."/>
            <person name="Shi Z."/>
            <person name="Wen M."/>
            <person name="Liu B."/>
            <person name="Ren X."/>
            <person name="Zheng H."/>
            <person name="Dong D."/>
            <person name="Cook K."/>
            <person name="Shan G."/>
            <person name="Zhang H."/>
            <person name="Kosiol C."/>
            <person name="Xie X."/>
            <person name="Lu Z."/>
            <person name="Zheng H."/>
            <person name="Li Y."/>
            <person name="Steiner C.C."/>
            <person name="Lam T.T."/>
            <person name="Lin S."/>
            <person name="Zhang Q."/>
            <person name="Li G."/>
            <person name="Tian J."/>
            <person name="Gong T."/>
            <person name="Liu H."/>
            <person name="Zhang D."/>
            <person name="Fang L."/>
            <person name="Ye C."/>
            <person name="Zhang J."/>
            <person name="Hu W."/>
            <person name="Xu A."/>
            <person name="Ren Y."/>
            <person name="Zhang G."/>
            <person name="Bruford M.W."/>
            <person name="Li Q."/>
            <person name="Ma L."/>
            <person name="Guo Y."/>
            <person name="An N."/>
            <person name="Hu Y."/>
            <person name="Zheng Y."/>
            <person name="Shi Y."/>
            <person name="Li Z."/>
            <person name="Liu Q."/>
            <person name="Chen Y."/>
            <person name="Zhao J."/>
            <person name="Qu N."/>
            <person name="Zhao S."/>
            <person name="Tian F."/>
            <person name="Wang X."/>
            <person name="Wang H."/>
            <person name="Xu L."/>
            <person name="Liu X."/>
            <person name="Vinar T."/>
            <person name="Wang Y."/>
            <person name="Lam T.W."/>
            <person name="Yiu S.M."/>
            <person name="Liu S."/>
            <person name="Zhang H."/>
            <person name="Li D."/>
            <person name="Huang Y."/>
            <person name="Wang X."/>
            <person name="Yang G."/>
            <person name="Jiang Z."/>
            <person name="Wang J."/>
            <person name="Qin N."/>
            <person name="Li L."/>
            <person name="Li J."/>
            <person name="Bolund L."/>
            <person name="Kristiansen K."/>
            <person name="Wong G.K."/>
            <person name="Olson M."/>
            <person name="Zhang X."/>
            <person name="Li S."/>
            <person name="Yang H."/>
            <person name="Wang J."/>
            <person name="Wang J."/>
        </authorList>
    </citation>
    <scope>NUCLEOTIDE SEQUENCE [LARGE SCALE GENOMIC DNA]</scope>
</reference>
<evidence type="ECO:0000256" key="2">
    <source>
        <dbReference type="ARBA" id="ARBA00019180"/>
    </source>
</evidence>
<comment type="subunit">
    <text evidence="5">Forms a heterodimer with PSMG2. The PSMG1-PSMG2 heterodimer interacts directly with the PSMA5 and PSMA7 proteasome alpha subunits.</text>
</comment>
<dbReference type="Pfam" id="PF16094">
    <property type="entry name" value="PAC1"/>
    <property type="match status" value="1"/>
</dbReference>
<evidence type="ECO:0000256" key="1">
    <source>
        <dbReference type="ARBA" id="ARBA00005261"/>
    </source>
</evidence>
<keyword evidence="3" id="KW-0143">Chaperone</keyword>
<accession>A0A7N5JS80</accession>
<protein>
    <recommendedName>
        <fullName evidence="2">Proteasome assembly chaperone 1</fullName>
    </recommendedName>
</protein>
<dbReference type="GO" id="GO:0070628">
    <property type="term" value="F:proteasome binding"/>
    <property type="evidence" value="ECO:0007669"/>
    <property type="project" value="Ensembl"/>
</dbReference>
<dbReference type="GO" id="GO:0060090">
    <property type="term" value="F:molecular adaptor activity"/>
    <property type="evidence" value="ECO:0007669"/>
    <property type="project" value="Ensembl"/>
</dbReference>
<dbReference type="GO" id="GO:0080129">
    <property type="term" value="P:proteasome core complex assembly"/>
    <property type="evidence" value="ECO:0007669"/>
    <property type="project" value="Ensembl"/>
</dbReference>
<dbReference type="Ensembl" id="ENSAMET00000037700.1">
    <property type="protein sequence ID" value="ENSAMEP00000029659.1"/>
    <property type="gene ID" value="ENSAMEG00000014078.2"/>
</dbReference>
<comment type="function">
    <text evidence="4">Chaperone protein which promotes assembly of the 20S proteasome as part of a heterodimer with PSMG2. The PSMG1-PSMG2 heterodimer binds to the PSMA5 and PSMA7 proteasome subunits, promotes assembly of the proteasome alpha subunits into the heteroheptameric alpha ring and prevents alpha ring dimerization.</text>
</comment>
<reference evidence="7" key="3">
    <citation type="submission" date="2025-09" db="UniProtKB">
        <authorList>
            <consortium name="Ensembl"/>
        </authorList>
    </citation>
    <scope>IDENTIFICATION</scope>
</reference>
<dbReference type="GeneTree" id="ENSGT00500000044950"/>
<dbReference type="InParanoid" id="A0A7N5JS80"/>
<evidence type="ECO:0000256" key="5">
    <source>
        <dbReference type="ARBA" id="ARBA00025977"/>
    </source>
</evidence>
<evidence type="ECO:0000256" key="3">
    <source>
        <dbReference type="ARBA" id="ARBA00023186"/>
    </source>
</evidence>
<dbReference type="GO" id="GO:0005654">
    <property type="term" value="C:nucleoplasm"/>
    <property type="evidence" value="ECO:0007669"/>
    <property type="project" value="Ensembl"/>
</dbReference>
<comment type="similarity">
    <text evidence="1">Belongs to the PSMG1 family.</text>
</comment>
<feature type="region of interest" description="Disordered" evidence="6">
    <location>
        <begin position="31"/>
        <end position="54"/>
    </location>
</feature>
<evidence type="ECO:0000256" key="6">
    <source>
        <dbReference type="SAM" id="MobiDB-lite"/>
    </source>
</evidence>
<dbReference type="AlphaFoldDB" id="A0A7N5JS80"/>
<evidence type="ECO:0000313" key="8">
    <source>
        <dbReference type="Proteomes" id="UP000008912"/>
    </source>
</evidence>
<dbReference type="Proteomes" id="UP000008912">
    <property type="component" value="Unassembled WGS sequence"/>
</dbReference>
<feature type="compositionally biased region" description="Basic and acidic residues" evidence="6">
    <location>
        <begin position="43"/>
        <end position="54"/>
    </location>
</feature>
<dbReference type="GO" id="GO:0051131">
    <property type="term" value="P:chaperone-mediated protein complex assembly"/>
    <property type="evidence" value="ECO:0007669"/>
    <property type="project" value="Ensembl"/>
</dbReference>
<dbReference type="InterPro" id="IPR016565">
    <property type="entry name" value="Proteasome_assmbl_chp_1"/>
</dbReference>
<gene>
    <name evidence="7" type="primary">PSMG1</name>
</gene>
<organism evidence="7 8">
    <name type="scientific">Ailuropoda melanoleuca</name>
    <name type="common">Giant panda</name>
    <dbReference type="NCBI Taxonomy" id="9646"/>
    <lineage>
        <taxon>Eukaryota</taxon>
        <taxon>Metazoa</taxon>
        <taxon>Chordata</taxon>
        <taxon>Craniata</taxon>
        <taxon>Vertebrata</taxon>
        <taxon>Euteleostomi</taxon>
        <taxon>Mammalia</taxon>
        <taxon>Eutheria</taxon>
        <taxon>Laurasiatheria</taxon>
        <taxon>Carnivora</taxon>
        <taxon>Caniformia</taxon>
        <taxon>Ursidae</taxon>
        <taxon>Ailuropoda</taxon>
    </lineage>
</organism>
<dbReference type="GO" id="GO:0005829">
    <property type="term" value="C:cytosol"/>
    <property type="evidence" value="ECO:0007669"/>
    <property type="project" value="Ensembl"/>
</dbReference>
<keyword evidence="8" id="KW-1185">Reference proteome</keyword>
<sequence>MRRVGAPRSCRDVGQDTMAATFFGEVVRTPCRAGTEDQEEEEEGRRETAEDREVRRQLSRKREVRLFRRQTKTSLEVSLLEKYPCSKFIIAIGNNAVAFLSSFVMNSGVWEEVGCAKLWNEWCRTTDTTHLSPAEAFCVFYHLKSNPSVLLCQCSCYVAEDQQYQWLEKVFGSCARKNMQVTVLTCRHVTDYKTSESTSSLHSPFLKALKTQNFKEPPCCPLLEQPNIVHDLPAAVLSYCQVWKIPAVLYLCYTDVMKLDLITVEAFKPILSSRSLKGLVKNALFPSTTMLASPRVLEPSFGPAEQGAEVIFPSLVVWPPALLEHQSVWVYDAASQSQRTRSHYSWVPAHLFRLASIRSAEACLRPASAPPCPSFPALSACRQRTLTTGTGSPAIPVVCQINSEYLIPIQFPAWSR</sequence>
<dbReference type="GO" id="GO:0005794">
    <property type="term" value="C:Golgi apparatus"/>
    <property type="evidence" value="ECO:0007669"/>
    <property type="project" value="Ensembl"/>
</dbReference>
<proteinExistence type="inferred from homology"/>
<evidence type="ECO:0000256" key="4">
    <source>
        <dbReference type="ARBA" id="ARBA00024759"/>
    </source>
</evidence>